<protein>
    <submittedName>
        <fullName evidence="1">Uncharacterized protein</fullName>
    </submittedName>
</protein>
<evidence type="ECO:0000313" key="2">
    <source>
        <dbReference type="Proteomes" id="UP001079430"/>
    </source>
</evidence>
<accession>A0ABT4KB59</accession>
<dbReference type="EMBL" id="JAPVOI010000003">
    <property type="protein sequence ID" value="MCZ4089084.1"/>
    <property type="molecule type" value="Genomic_DNA"/>
</dbReference>
<name>A0ABT4KB59_9HYPH</name>
<sequence>MKIQFSIPQNGYKPELTHARETGTFNDWVEAKYVPWISEAISTDFVIVTISDNKELSGFIVDFVYEDDGRDFLAKLGGRVVE</sequence>
<dbReference type="RefSeq" id="WP_269275416.1">
    <property type="nucleotide sequence ID" value="NZ_JAPVOI010000003.1"/>
</dbReference>
<evidence type="ECO:0000313" key="1">
    <source>
        <dbReference type="EMBL" id="MCZ4089084.1"/>
    </source>
</evidence>
<dbReference type="Proteomes" id="UP001079430">
    <property type="component" value="Unassembled WGS sequence"/>
</dbReference>
<gene>
    <name evidence="1" type="ORF">O3W52_03100</name>
</gene>
<comment type="caution">
    <text evidence="1">The sequence shown here is derived from an EMBL/GenBank/DDBJ whole genome shotgun (WGS) entry which is preliminary data.</text>
</comment>
<organism evidence="1 2">
    <name type="scientific">Sinorhizobium psoraleae</name>
    <dbReference type="NCBI Taxonomy" id="520838"/>
    <lineage>
        <taxon>Bacteria</taxon>
        <taxon>Pseudomonadati</taxon>
        <taxon>Pseudomonadota</taxon>
        <taxon>Alphaproteobacteria</taxon>
        <taxon>Hyphomicrobiales</taxon>
        <taxon>Rhizobiaceae</taxon>
        <taxon>Sinorhizobium/Ensifer group</taxon>
        <taxon>Sinorhizobium</taxon>
    </lineage>
</organism>
<proteinExistence type="predicted"/>
<keyword evidence="2" id="KW-1185">Reference proteome</keyword>
<reference evidence="1" key="1">
    <citation type="submission" date="2022-10" db="EMBL/GenBank/DDBJ databases">
        <title>Whole genome sequencing of three plant growth promoting bacteria isolated from Vachellia tortilis subsp. raddiana in Morocco.</title>
        <authorList>
            <person name="Hnini M."/>
            <person name="Zouagui R."/>
            <person name="Zouagui H."/>
            <person name="Chemao Elfihri M.-W."/>
            <person name="Ibrahimi A."/>
            <person name="Sbabou L."/>
            <person name="Aurag J."/>
        </authorList>
    </citation>
    <scope>NUCLEOTIDE SEQUENCE</scope>
    <source>
        <strain evidence="1">LMR678</strain>
    </source>
</reference>